<sequence length="167" mass="18902">MAYPRQCSPIVASSKGTQAMGLKSDNGFRGGYLKWIEALLRNVFPTTDLNGLTYNPKSYCDGDKWDQIVKLDSNVKTMRGKSWPFLEDWKEVFGNDMATGGSSEGVKLATRESMQDPILVGTLLIWDWTMITMLSLMSLSQWKKSSCRDRLVEARRLRVAQLKQHSS</sequence>
<reference evidence="1" key="1">
    <citation type="submission" date="2018-01" db="EMBL/GenBank/DDBJ databases">
        <authorList>
            <person name="Mao J.F."/>
        </authorList>
    </citation>
    <scope>NUCLEOTIDE SEQUENCE</scope>
    <source>
        <strain evidence="1">Huo1</strain>
        <tissue evidence="1">Leaf</tissue>
    </source>
</reference>
<comment type="caution">
    <text evidence="1">The sequence shown here is derived from an EMBL/GenBank/DDBJ whole genome shotgun (WGS) entry which is preliminary data.</text>
</comment>
<evidence type="ECO:0000313" key="2">
    <source>
        <dbReference type="Proteomes" id="UP000298416"/>
    </source>
</evidence>
<evidence type="ECO:0008006" key="3">
    <source>
        <dbReference type="Google" id="ProtNLM"/>
    </source>
</evidence>
<dbReference type="AlphaFoldDB" id="A0A8X8Z6C4"/>
<keyword evidence="2" id="KW-1185">Reference proteome</keyword>
<organism evidence="1">
    <name type="scientific">Salvia splendens</name>
    <name type="common">Scarlet sage</name>
    <dbReference type="NCBI Taxonomy" id="180675"/>
    <lineage>
        <taxon>Eukaryota</taxon>
        <taxon>Viridiplantae</taxon>
        <taxon>Streptophyta</taxon>
        <taxon>Embryophyta</taxon>
        <taxon>Tracheophyta</taxon>
        <taxon>Spermatophyta</taxon>
        <taxon>Magnoliopsida</taxon>
        <taxon>eudicotyledons</taxon>
        <taxon>Gunneridae</taxon>
        <taxon>Pentapetalae</taxon>
        <taxon>asterids</taxon>
        <taxon>lamiids</taxon>
        <taxon>Lamiales</taxon>
        <taxon>Lamiaceae</taxon>
        <taxon>Nepetoideae</taxon>
        <taxon>Mentheae</taxon>
        <taxon>Salviinae</taxon>
        <taxon>Salvia</taxon>
        <taxon>Salvia subgen. Calosphace</taxon>
        <taxon>core Calosphace</taxon>
    </lineage>
</organism>
<accession>A0A8X8Z6C4</accession>
<protein>
    <recommendedName>
        <fullName evidence="3">Myb/SANT-like domain-containing protein</fullName>
    </recommendedName>
</protein>
<reference evidence="1" key="2">
    <citation type="submission" date="2020-08" db="EMBL/GenBank/DDBJ databases">
        <title>Plant Genome Project.</title>
        <authorList>
            <person name="Zhang R.-G."/>
        </authorList>
    </citation>
    <scope>NUCLEOTIDE SEQUENCE</scope>
    <source>
        <strain evidence="1">Huo1</strain>
        <tissue evidence="1">Leaf</tissue>
    </source>
</reference>
<evidence type="ECO:0000313" key="1">
    <source>
        <dbReference type="EMBL" id="KAG6393028.1"/>
    </source>
</evidence>
<dbReference type="EMBL" id="PNBA02000018">
    <property type="protein sequence ID" value="KAG6393028.1"/>
    <property type="molecule type" value="Genomic_DNA"/>
</dbReference>
<name>A0A8X8Z6C4_SALSN</name>
<dbReference type="Proteomes" id="UP000298416">
    <property type="component" value="Unassembled WGS sequence"/>
</dbReference>
<gene>
    <name evidence="1" type="ORF">SASPL_147258</name>
</gene>
<proteinExistence type="predicted"/>